<proteinExistence type="predicted"/>
<evidence type="ECO:0000259" key="2">
    <source>
        <dbReference type="Pfam" id="PF13400"/>
    </source>
</evidence>
<feature type="transmembrane region" description="Helical" evidence="1">
    <location>
        <begin position="20"/>
        <end position="41"/>
    </location>
</feature>
<protein>
    <recommendedName>
        <fullName evidence="2">Putative Flp pilus-assembly TadG-like N-terminal domain-containing protein</fullName>
    </recommendedName>
</protein>
<feature type="domain" description="Putative Flp pilus-assembly TadG-like N-terminal" evidence="2">
    <location>
        <begin position="20"/>
        <end position="65"/>
    </location>
</feature>
<accession>A0A8J2YTH9</accession>
<dbReference type="RefSeq" id="WP_189046487.1">
    <property type="nucleotide sequence ID" value="NZ_BMJQ01000006.1"/>
</dbReference>
<keyword evidence="1" id="KW-1133">Transmembrane helix</keyword>
<keyword evidence="4" id="KW-1185">Reference proteome</keyword>
<evidence type="ECO:0000313" key="3">
    <source>
        <dbReference type="EMBL" id="GGF19596.1"/>
    </source>
</evidence>
<keyword evidence="1" id="KW-0812">Transmembrane</keyword>
<reference evidence="3" key="2">
    <citation type="submission" date="2020-09" db="EMBL/GenBank/DDBJ databases">
        <authorList>
            <person name="Sun Q."/>
            <person name="Zhou Y."/>
        </authorList>
    </citation>
    <scope>NUCLEOTIDE SEQUENCE</scope>
    <source>
        <strain evidence="3">CGMCC 1.15725</strain>
    </source>
</reference>
<gene>
    <name evidence="3" type="ORF">GCM10011611_26930</name>
</gene>
<dbReference type="EMBL" id="BMJQ01000006">
    <property type="protein sequence ID" value="GGF19596.1"/>
    <property type="molecule type" value="Genomic_DNA"/>
</dbReference>
<organism evidence="3 4">
    <name type="scientific">Aliidongia dinghuensis</name>
    <dbReference type="NCBI Taxonomy" id="1867774"/>
    <lineage>
        <taxon>Bacteria</taxon>
        <taxon>Pseudomonadati</taxon>
        <taxon>Pseudomonadota</taxon>
        <taxon>Alphaproteobacteria</taxon>
        <taxon>Rhodospirillales</taxon>
        <taxon>Dongiaceae</taxon>
        <taxon>Aliidongia</taxon>
    </lineage>
</organism>
<dbReference type="Pfam" id="PF13400">
    <property type="entry name" value="Tad"/>
    <property type="match status" value="1"/>
</dbReference>
<sequence>MAARAPAREALTRVVAETRGSVAVLTAICLPLLLMLVGLAVELTNWTAIRRELQRTADLAALAGTAQFAAANASNAAANAAASLAELNGVTGAASRTWNASTATLTDNDITVTIGGGIRNAADTLVTVTVTETVPLILTKLLTSAASVTVSATSAAEYMSVPACILALKTSSTGITGQGNPDLSLTGCSLRSNSNISAGGSAIISAPYLFANGTITGSGIDGSAYPNSGTIADPYASNAAIQAAFSQVASSSGPSFSDSPKGVDTLSPGSYSSWNIKGTVTLDPGIYYVNGSISFGSQASVSGNGVTIVTSGSVSGTGGASLSLSAATTADATNGAIPGIVFAGNSTASSSLSGNNSPSITGVVYYPNGTLFFQGDAQGGSSGCLQVVAAAITLSGNSQMATNCSAYGTPIFGDRSPLIGLVR</sequence>
<dbReference type="InterPro" id="IPR028087">
    <property type="entry name" value="Tad_N"/>
</dbReference>
<reference evidence="3" key="1">
    <citation type="journal article" date="2014" name="Int. J. Syst. Evol. Microbiol.">
        <title>Complete genome sequence of Corynebacterium casei LMG S-19264T (=DSM 44701T), isolated from a smear-ripened cheese.</title>
        <authorList>
            <consortium name="US DOE Joint Genome Institute (JGI-PGF)"/>
            <person name="Walter F."/>
            <person name="Albersmeier A."/>
            <person name="Kalinowski J."/>
            <person name="Ruckert C."/>
        </authorList>
    </citation>
    <scope>NUCLEOTIDE SEQUENCE</scope>
    <source>
        <strain evidence="3">CGMCC 1.15725</strain>
    </source>
</reference>
<name>A0A8J2YTH9_9PROT</name>
<evidence type="ECO:0000256" key="1">
    <source>
        <dbReference type="SAM" id="Phobius"/>
    </source>
</evidence>
<keyword evidence="1" id="KW-0472">Membrane</keyword>
<comment type="caution">
    <text evidence="3">The sequence shown here is derived from an EMBL/GenBank/DDBJ whole genome shotgun (WGS) entry which is preliminary data.</text>
</comment>
<dbReference type="Proteomes" id="UP000646365">
    <property type="component" value="Unassembled WGS sequence"/>
</dbReference>
<dbReference type="AlphaFoldDB" id="A0A8J2YTH9"/>
<evidence type="ECO:0000313" key="4">
    <source>
        <dbReference type="Proteomes" id="UP000646365"/>
    </source>
</evidence>